<gene>
    <name evidence="3" type="ORF">METZ01_LOCUS124533</name>
</gene>
<protein>
    <recommendedName>
        <fullName evidence="2">RNA-binding S4 domain-containing protein</fullName>
    </recommendedName>
</protein>
<dbReference type="InterPro" id="IPR002942">
    <property type="entry name" value="S4_RNA-bd"/>
</dbReference>
<dbReference type="EMBL" id="UINC01017326">
    <property type="protein sequence ID" value="SVA71679.1"/>
    <property type="molecule type" value="Genomic_DNA"/>
</dbReference>
<dbReference type="SUPFAM" id="SSF55174">
    <property type="entry name" value="Alpha-L RNA-binding motif"/>
    <property type="match status" value="1"/>
</dbReference>
<evidence type="ECO:0000256" key="1">
    <source>
        <dbReference type="SAM" id="MobiDB-lite"/>
    </source>
</evidence>
<dbReference type="SMART" id="SM00363">
    <property type="entry name" value="S4"/>
    <property type="match status" value="1"/>
</dbReference>
<feature type="domain" description="RNA-binding S4" evidence="2">
    <location>
        <begin position="12"/>
        <end position="76"/>
    </location>
</feature>
<accession>A0A381Y3M8</accession>
<evidence type="ECO:0000313" key="3">
    <source>
        <dbReference type="EMBL" id="SVA71679.1"/>
    </source>
</evidence>
<evidence type="ECO:0000259" key="2">
    <source>
        <dbReference type="SMART" id="SM00363"/>
    </source>
</evidence>
<proteinExistence type="predicted"/>
<dbReference type="GO" id="GO:0003723">
    <property type="term" value="F:RNA binding"/>
    <property type="evidence" value="ECO:0007669"/>
    <property type="project" value="InterPro"/>
</dbReference>
<reference evidence="3" key="1">
    <citation type="submission" date="2018-05" db="EMBL/GenBank/DDBJ databases">
        <authorList>
            <person name="Lanie J.A."/>
            <person name="Ng W.-L."/>
            <person name="Kazmierczak K.M."/>
            <person name="Andrzejewski T.M."/>
            <person name="Davidsen T.M."/>
            <person name="Wayne K.J."/>
            <person name="Tettelin H."/>
            <person name="Glass J.I."/>
            <person name="Rusch D."/>
            <person name="Podicherti R."/>
            <person name="Tsui H.-C.T."/>
            <person name="Winkler M.E."/>
        </authorList>
    </citation>
    <scope>NUCLEOTIDE SEQUENCE</scope>
</reference>
<feature type="non-terminal residue" evidence="3">
    <location>
        <position position="1"/>
    </location>
</feature>
<name>A0A381Y3M8_9ZZZZ</name>
<dbReference type="InterPro" id="IPR036986">
    <property type="entry name" value="S4_RNA-bd_sf"/>
</dbReference>
<feature type="compositionally biased region" description="Basic and acidic residues" evidence="1">
    <location>
        <begin position="120"/>
        <end position="129"/>
    </location>
</feature>
<dbReference type="Gene3D" id="3.10.290.10">
    <property type="entry name" value="RNA-binding S4 domain"/>
    <property type="match status" value="1"/>
</dbReference>
<dbReference type="AlphaFoldDB" id="A0A381Y3M8"/>
<dbReference type="PROSITE" id="PS50889">
    <property type="entry name" value="S4"/>
    <property type="match status" value="1"/>
</dbReference>
<feature type="region of interest" description="Disordered" evidence="1">
    <location>
        <begin position="115"/>
        <end position="138"/>
    </location>
</feature>
<sequence length="138" mass="16099">VPNENTEGLVKLRLDIWLDVTCLFRTRSEAQRACKGGKVDVNGQRAKPHREIQIADEISMTRSLGRKQRVVVRKLVERHLPKGEAKQLYEDISPEPTPEEAEFLRLARLTRPSVRWGKPRAPEKRERRELRRLKGRTN</sequence>
<dbReference type="Pfam" id="PF01479">
    <property type="entry name" value="S4"/>
    <property type="match status" value="1"/>
</dbReference>
<organism evidence="3">
    <name type="scientific">marine metagenome</name>
    <dbReference type="NCBI Taxonomy" id="408172"/>
    <lineage>
        <taxon>unclassified sequences</taxon>
        <taxon>metagenomes</taxon>
        <taxon>ecological metagenomes</taxon>
    </lineage>
</organism>
<dbReference type="CDD" id="cd00165">
    <property type="entry name" value="S4"/>
    <property type="match status" value="1"/>
</dbReference>